<dbReference type="Proteomes" id="UP000494363">
    <property type="component" value="Unassembled WGS sequence"/>
</dbReference>
<dbReference type="EMBL" id="CADIKH010000052">
    <property type="protein sequence ID" value="CAB3771507.1"/>
    <property type="molecule type" value="Genomic_DNA"/>
</dbReference>
<name>A0A6J5F1C3_9BURK</name>
<protein>
    <submittedName>
        <fullName evidence="1">Uncharacterized protein</fullName>
    </submittedName>
</protein>
<evidence type="ECO:0000313" key="2">
    <source>
        <dbReference type="Proteomes" id="UP000494363"/>
    </source>
</evidence>
<keyword evidence="2" id="KW-1185">Reference proteome</keyword>
<sequence>MPDAKVPRGTYRLNVFVVTNARAPDVIPSLGYVDFHSDRSKPATVTFDHDYPSTPGERENYEAQKREAMSSQPVYPGEQFAETGRYRLVPNAVQRSRFLQRFSAGELALGMADLAKFVGTANIEDERGQKIRVIDEGYGWVWEADSLPDVFAPDIRCDPGEPCPRSGCWFARVKSNITFFTYDDSLDEVIQCRAGQIMPTSRKFPACDRLRWEWIGA</sequence>
<proteinExistence type="predicted"/>
<reference evidence="1 2" key="1">
    <citation type="submission" date="2020-04" db="EMBL/GenBank/DDBJ databases">
        <authorList>
            <person name="De Canck E."/>
        </authorList>
    </citation>
    <scope>NUCLEOTIDE SEQUENCE [LARGE SCALE GENOMIC DNA]</scope>
    <source>
        <strain evidence="1 2">LMG 29542</strain>
    </source>
</reference>
<gene>
    <name evidence="1" type="ORF">LMG29542_06622</name>
</gene>
<evidence type="ECO:0000313" key="1">
    <source>
        <dbReference type="EMBL" id="CAB3771507.1"/>
    </source>
</evidence>
<dbReference type="AlphaFoldDB" id="A0A6J5F1C3"/>
<accession>A0A6J5F1C3</accession>
<organism evidence="1 2">
    <name type="scientific">Paraburkholderia humisilvae</name>
    <dbReference type="NCBI Taxonomy" id="627669"/>
    <lineage>
        <taxon>Bacteria</taxon>
        <taxon>Pseudomonadati</taxon>
        <taxon>Pseudomonadota</taxon>
        <taxon>Betaproteobacteria</taxon>
        <taxon>Burkholderiales</taxon>
        <taxon>Burkholderiaceae</taxon>
        <taxon>Paraburkholderia</taxon>
    </lineage>
</organism>